<organism evidence="5 6">
    <name type="scientific">Micrococcus cohnii</name>
    <dbReference type="NCBI Taxonomy" id="993416"/>
    <lineage>
        <taxon>Bacteria</taxon>
        <taxon>Bacillati</taxon>
        <taxon>Actinomycetota</taxon>
        <taxon>Actinomycetes</taxon>
        <taxon>Micrococcales</taxon>
        <taxon>Micrococcaceae</taxon>
        <taxon>Micrococcus</taxon>
    </lineage>
</organism>
<accession>A0A7W7GMZ0</accession>
<feature type="region of interest" description="Disordered" evidence="4">
    <location>
        <begin position="139"/>
        <end position="189"/>
    </location>
</feature>
<evidence type="ECO:0000313" key="5">
    <source>
        <dbReference type="EMBL" id="MBB4735080.1"/>
    </source>
</evidence>
<dbReference type="InterPro" id="IPR000424">
    <property type="entry name" value="Primosome_PriB/ssb"/>
</dbReference>
<evidence type="ECO:0000256" key="4">
    <source>
        <dbReference type="SAM" id="MobiDB-lite"/>
    </source>
</evidence>
<proteinExistence type="inferred from homology"/>
<dbReference type="InterPro" id="IPR011344">
    <property type="entry name" value="ssDNA-bd"/>
</dbReference>
<dbReference type="GO" id="GO:0006260">
    <property type="term" value="P:DNA replication"/>
    <property type="evidence" value="ECO:0007669"/>
    <property type="project" value="InterPro"/>
</dbReference>
<protein>
    <recommendedName>
        <fullName evidence="2 3">Single-stranded DNA-binding protein</fullName>
        <shortName evidence="2">SSB</shortName>
    </recommendedName>
</protein>
<dbReference type="GO" id="GO:0003697">
    <property type="term" value="F:single-stranded DNA binding"/>
    <property type="evidence" value="ECO:0007669"/>
    <property type="project" value="UniProtKB-UniRule"/>
</dbReference>
<dbReference type="EMBL" id="JACHNA010000001">
    <property type="protein sequence ID" value="MBB4735080.1"/>
    <property type="molecule type" value="Genomic_DNA"/>
</dbReference>
<feature type="compositionally biased region" description="Basic and acidic residues" evidence="4">
    <location>
        <begin position="175"/>
        <end position="189"/>
    </location>
</feature>
<dbReference type="Gene3D" id="2.40.50.140">
    <property type="entry name" value="Nucleic acid-binding proteins"/>
    <property type="match status" value="1"/>
</dbReference>
<sequence length="189" mass="20497">MQDTITLRGRVATDLSSRKTANGTTVVGFRLACTERRYDRATGQWSDAHTNWYSVSAFGRLGSHASQSLAKGNPVLVTGRLRIRDWATDERSGTSVDVVADSLGHDLNHGVASYIKAPRGGHQEWGERVETGQLRRLVDGEEPCSEAEAEAEAEAGADADVHHEVTETAEADAESEVRVEDREAEPVPA</sequence>
<comment type="caution">
    <text evidence="5">The sequence shown here is derived from an EMBL/GenBank/DDBJ whole genome shotgun (WGS) entry which is preliminary data.</text>
</comment>
<comment type="subunit">
    <text evidence="2">Homotetramer.</text>
</comment>
<dbReference type="Pfam" id="PF00436">
    <property type="entry name" value="SSB"/>
    <property type="match status" value="1"/>
</dbReference>
<dbReference type="AlphaFoldDB" id="A0A7W7GMZ0"/>
<reference evidence="5 6" key="1">
    <citation type="submission" date="2020-08" db="EMBL/GenBank/DDBJ databases">
        <title>Sequencing the genomes of 1000 actinobacteria strains.</title>
        <authorList>
            <person name="Klenk H.-P."/>
        </authorList>
    </citation>
    <scope>NUCLEOTIDE SEQUENCE [LARGE SCALE GENOMIC DNA]</scope>
    <source>
        <strain evidence="5 6">DSM 23974</strain>
    </source>
</reference>
<dbReference type="PANTHER" id="PTHR10302">
    <property type="entry name" value="SINGLE-STRANDED DNA-BINDING PROTEIN"/>
    <property type="match status" value="1"/>
</dbReference>
<gene>
    <name evidence="5" type="ORF">HDA30_000588</name>
</gene>
<dbReference type="Proteomes" id="UP000540191">
    <property type="component" value="Unassembled WGS sequence"/>
</dbReference>
<evidence type="ECO:0000256" key="2">
    <source>
        <dbReference type="HAMAP-Rule" id="MF_00984"/>
    </source>
</evidence>
<dbReference type="RefSeq" id="WP_221419040.1">
    <property type="nucleotide sequence ID" value="NZ_JACHNA010000001.1"/>
</dbReference>
<keyword evidence="6" id="KW-1185">Reference proteome</keyword>
<evidence type="ECO:0000256" key="1">
    <source>
        <dbReference type="ARBA" id="ARBA00023125"/>
    </source>
</evidence>
<dbReference type="InterPro" id="IPR012340">
    <property type="entry name" value="NA-bd_OB-fold"/>
</dbReference>
<dbReference type="HAMAP" id="MF_00984">
    <property type="entry name" value="SSB"/>
    <property type="match status" value="1"/>
</dbReference>
<dbReference type="SUPFAM" id="SSF50249">
    <property type="entry name" value="Nucleic acid-binding proteins"/>
    <property type="match status" value="1"/>
</dbReference>
<dbReference type="PROSITE" id="PS50935">
    <property type="entry name" value="SSB"/>
    <property type="match status" value="1"/>
</dbReference>
<evidence type="ECO:0000313" key="6">
    <source>
        <dbReference type="Proteomes" id="UP000540191"/>
    </source>
</evidence>
<comment type="caution">
    <text evidence="2">Lacks conserved residue(s) required for the propagation of feature annotation.</text>
</comment>
<feature type="compositionally biased region" description="Acidic residues" evidence="4">
    <location>
        <begin position="140"/>
        <end position="157"/>
    </location>
</feature>
<dbReference type="CDD" id="cd04496">
    <property type="entry name" value="SSB_OBF"/>
    <property type="match status" value="1"/>
</dbReference>
<dbReference type="GO" id="GO:0009295">
    <property type="term" value="C:nucleoid"/>
    <property type="evidence" value="ECO:0007669"/>
    <property type="project" value="TreeGrafter"/>
</dbReference>
<evidence type="ECO:0000256" key="3">
    <source>
        <dbReference type="RuleBase" id="RU000524"/>
    </source>
</evidence>
<keyword evidence="1 2" id="KW-0238">DNA-binding</keyword>
<name>A0A7W7GMZ0_9MICC</name>
<dbReference type="NCBIfam" id="TIGR00621">
    <property type="entry name" value="ssb"/>
    <property type="match status" value="1"/>
</dbReference>
<dbReference type="PANTHER" id="PTHR10302:SF0">
    <property type="entry name" value="SINGLE-STRANDED DNA-BINDING PROTEIN, MITOCHONDRIAL"/>
    <property type="match status" value="1"/>
</dbReference>